<dbReference type="Gene3D" id="4.10.410.40">
    <property type="match status" value="1"/>
</dbReference>
<evidence type="ECO:0000313" key="2">
    <source>
        <dbReference type="Proteomes" id="UP000182764"/>
    </source>
</evidence>
<proteinExistence type="predicted"/>
<name>A0A1H7XUT4_9STRE</name>
<organism evidence="1 2">
    <name type="scientific">Streptococcus gallolyticus</name>
    <dbReference type="NCBI Taxonomy" id="315405"/>
    <lineage>
        <taxon>Bacteria</taxon>
        <taxon>Bacillati</taxon>
        <taxon>Bacillota</taxon>
        <taxon>Bacilli</taxon>
        <taxon>Lactobacillales</taxon>
        <taxon>Streptococcaceae</taxon>
        <taxon>Streptococcus</taxon>
    </lineage>
</organism>
<dbReference type="AlphaFoldDB" id="A0A1H7XUT4"/>
<dbReference type="InterPro" id="IPR014918">
    <property type="entry name" value="Phage_tail_3"/>
</dbReference>
<dbReference type="RefSeq" id="WP_074596870.1">
    <property type="nucleotide sequence ID" value="NZ_FNUH01000013.1"/>
</dbReference>
<dbReference type="EMBL" id="FOBM01000018">
    <property type="protein sequence ID" value="SEM36749.1"/>
    <property type="molecule type" value="Genomic_DNA"/>
</dbReference>
<dbReference type="Proteomes" id="UP000182764">
    <property type="component" value="Unassembled WGS sequence"/>
</dbReference>
<dbReference type="Pfam" id="PF08813">
    <property type="entry name" value="Phage_tail_3"/>
    <property type="match status" value="1"/>
</dbReference>
<gene>
    <name evidence="1" type="ORF">SAMN04487839_11836</name>
</gene>
<evidence type="ECO:0000313" key="1">
    <source>
        <dbReference type="EMBL" id="SEM36749.1"/>
    </source>
</evidence>
<reference evidence="1 2" key="1">
    <citation type="submission" date="2016-10" db="EMBL/GenBank/DDBJ databases">
        <authorList>
            <person name="de Groot N.N."/>
        </authorList>
    </citation>
    <scope>NUCLEOTIDE SEQUENCE [LARGE SCALE GENOMIC DNA]</scope>
    <source>
        <strain evidence="1 2">VTM1R29</strain>
    </source>
</reference>
<protein>
    <submittedName>
        <fullName evidence="1">Phage tail tube protein, TTP</fullName>
    </submittedName>
</protein>
<accession>A0A1H7XUT4</accession>
<sequence>MLANGITLGYSTSGKASFTNLTGLKEVPEIGVDPEKVDNTTLADSVKQYELGIGDAGELEYKFAFSNTKETDSYRVLRKLQEAGTVANFEHKYPDGTKVNFSGQVSVKIGSGAVNGVIEFTASIALQSALEFTDPIGG</sequence>